<evidence type="ECO:0000259" key="1">
    <source>
        <dbReference type="Pfam" id="PF14243"/>
    </source>
</evidence>
<comment type="caution">
    <text evidence="2">The sequence shown here is derived from an EMBL/GenBank/DDBJ whole genome shotgun (WGS) entry which is preliminary data.</text>
</comment>
<dbReference type="STRING" id="1123237.Salmuc_01728"/>
<dbReference type="Proteomes" id="UP000015347">
    <property type="component" value="Unassembled WGS sequence"/>
</dbReference>
<protein>
    <recommendedName>
        <fullName evidence="1">ATP-grasp domain-containing protein</fullName>
    </recommendedName>
</protein>
<keyword evidence="3" id="KW-1185">Reference proteome</keyword>
<proteinExistence type="predicted"/>
<accession>S9QWF9</accession>
<reference evidence="3" key="1">
    <citation type="journal article" date="2014" name="Stand. Genomic Sci.">
        <title>Genome sequence of the exopolysaccharide-producing Salipiger mucosus type strain (DSM 16094(T)), a moderately halophilic member of the Roseobacter clade.</title>
        <authorList>
            <person name="Riedel T."/>
            <person name="Spring S."/>
            <person name="Fiebig A."/>
            <person name="Petersen J."/>
            <person name="Kyrpides N.C."/>
            <person name="Goker M."/>
            <person name="Klenk H.P."/>
        </authorList>
    </citation>
    <scope>NUCLEOTIDE SEQUENCE [LARGE SCALE GENOMIC DNA]</scope>
    <source>
        <strain evidence="3">DSM 16094</strain>
    </source>
</reference>
<sequence>MHIVYQDEIVRGQPVEDLCAQRGWTAHRLDTMHFSDSIRDIERTLFKSALGTGEPVMCFTAIRLAQQAPNLNIPTIQSGVVASRFKLSWSNYAAQLPNDLLLNPFGILFPWQHLRTDDAVRCLKSFYGDDGVFIRPNSPWKPFAGFPTTWEAYDYNIDSYEKLESIEPGEITVIFPKKTISNIEWRFWVVAGKIATWAPYSWGDMEPSAQRMPAGMTEKVEEVIQNLEYYENNLVIDMVETEDGVKLVELNGLTTAGFYEGMDAAALFDALPTMFGLPSL</sequence>
<name>S9QWF9_9RHOB</name>
<gene>
    <name evidence="2" type="ORF">Salmuc_01728</name>
</gene>
<feature type="domain" description="ATP-grasp" evidence="1">
    <location>
        <begin position="157"/>
        <end position="271"/>
    </location>
</feature>
<dbReference type="InterPro" id="IPR025643">
    <property type="entry name" value="R2K_3"/>
</dbReference>
<dbReference type="Pfam" id="PF14243">
    <property type="entry name" value="R2K_3"/>
    <property type="match status" value="1"/>
</dbReference>
<organism evidence="2 3">
    <name type="scientific">Salipiger mucosus DSM 16094</name>
    <dbReference type="NCBI Taxonomy" id="1123237"/>
    <lineage>
        <taxon>Bacteria</taxon>
        <taxon>Pseudomonadati</taxon>
        <taxon>Pseudomonadota</taxon>
        <taxon>Alphaproteobacteria</taxon>
        <taxon>Rhodobacterales</taxon>
        <taxon>Roseobacteraceae</taxon>
        <taxon>Salipiger</taxon>
    </lineage>
</organism>
<evidence type="ECO:0000313" key="3">
    <source>
        <dbReference type="Proteomes" id="UP000015347"/>
    </source>
</evidence>
<dbReference type="EMBL" id="APVH01000013">
    <property type="protein sequence ID" value="EPX83953.1"/>
    <property type="molecule type" value="Genomic_DNA"/>
</dbReference>
<dbReference type="RefSeq" id="WP_020042387.1">
    <property type="nucleotide sequence ID" value="NZ_KE557274.1"/>
</dbReference>
<dbReference type="AlphaFoldDB" id="S9QWF9"/>
<evidence type="ECO:0000313" key="2">
    <source>
        <dbReference type="EMBL" id="EPX83953.1"/>
    </source>
</evidence>
<dbReference type="HOGENOM" id="CLU_993548_0_0_5"/>